<sequence>MRVGFQETREWLGPVSQTKAP</sequence>
<evidence type="ECO:0000313" key="2">
    <source>
        <dbReference type="EMBL" id="JAD39051.1"/>
    </source>
</evidence>
<proteinExistence type="predicted"/>
<organism evidence="2">
    <name type="scientific">Arundo donax</name>
    <name type="common">Giant reed</name>
    <name type="synonym">Donax arundinaceus</name>
    <dbReference type="NCBI Taxonomy" id="35708"/>
    <lineage>
        <taxon>Eukaryota</taxon>
        <taxon>Viridiplantae</taxon>
        <taxon>Streptophyta</taxon>
        <taxon>Embryophyta</taxon>
        <taxon>Tracheophyta</taxon>
        <taxon>Spermatophyta</taxon>
        <taxon>Magnoliopsida</taxon>
        <taxon>Liliopsida</taxon>
        <taxon>Poales</taxon>
        <taxon>Poaceae</taxon>
        <taxon>PACMAD clade</taxon>
        <taxon>Arundinoideae</taxon>
        <taxon>Arundineae</taxon>
        <taxon>Arundo</taxon>
    </lineage>
</organism>
<reference evidence="2" key="1">
    <citation type="submission" date="2014-09" db="EMBL/GenBank/DDBJ databases">
        <authorList>
            <person name="Magalhaes I.L.F."/>
            <person name="Oliveira U."/>
            <person name="Santos F.R."/>
            <person name="Vidigal T.H.D.A."/>
            <person name="Brescovit A.D."/>
            <person name="Santos A.J."/>
        </authorList>
    </citation>
    <scope>NUCLEOTIDE SEQUENCE</scope>
    <source>
        <tissue evidence="2">Shoot tissue taken approximately 20 cm above the soil surface</tissue>
    </source>
</reference>
<reference evidence="2" key="2">
    <citation type="journal article" date="2015" name="Data Brief">
        <title>Shoot transcriptome of the giant reed, Arundo donax.</title>
        <authorList>
            <person name="Barrero R.A."/>
            <person name="Guerrero F.D."/>
            <person name="Moolhuijzen P."/>
            <person name="Goolsby J.A."/>
            <person name="Tidwell J."/>
            <person name="Bellgard S.E."/>
            <person name="Bellgard M.I."/>
        </authorList>
    </citation>
    <scope>NUCLEOTIDE SEQUENCE</scope>
    <source>
        <tissue evidence="2">Shoot tissue taken approximately 20 cm above the soil surface</tissue>
    </source>
</reference>
<dbReference type="AlphaFoldDB" id="A0A0A8ZJR4"/>
<protein>
    <submittedName>
        <fullName evidence="2">Uncharacterized protein</fullName>
    </submittedName>
</protein>
<dbReference type="EMBL" id="GBRH01258844">
    <property type="protein sequence ID" value="JAD39051.1"/>
    <property type="molecule type" value="Transcribed_RNA"/>
</dbReference>
<name>A0A0A8ZJR4_ARUDO</name>
<evidence type="ECO:0000256" key="1">
    <source>
        <dbReference type="SAM" id="MobiDB-lite"/>
    </source>
</evidence>
<feature type="region of interest" description="Disordered" evidence="1">
    <location>
        <begin position="1"/>
        <end position="21"/>
    </location>
</feature>
<accession>A0A0A8ZJR4</accession>